<organism evidence="2 3">
    <name type="scientific">Purpureocillium lavendulum</name>
    <dbReference type="NCBI Taxonomy" id="1247861"/>
    <lineage>
        <taxon>Eukaryota</taxon>
        <taxon>Fungi</taxon>
        <taxon>Dikarya</taxon>
        <taxon>Ascomycota</taxon>
        <taxon>Pezizomycotina</taxon>
        <taxon>Sordariomycetes</taxon>
        <taxon>Hypocreomycetidae</taxon>
        <taxon>Hypocreales</taxon>
        <taxon>Ophiocordycipitaceae</taxon>
        <taxon>Purpureocillium</taxon>
    </lineage>
</organism>
<dbReference type="EMBL" id="JAQHRD010000032">
    <property type="protein sequence ID" value="KAJ6436082.1"/>
    <property type="molecule type" value="Genomic_DNA"/>
</dbReference>
<accession>A0AB34FBU9</accession>
<evidence type="ECO:0000313" key="2">
    <source>
        <dbReference type="EMBL" id="KAJ6436082.1"/>
    </source>
</evidence>
<dbReference type="Proteomes" id="UP001163105">
    <property type="component" value="Unassembled WGS sequence"/>
</dbReference>
<protein>
    <submittedName>
        <fullName evidence="2">Uncharacterized protein</fullName>
    </submittedName>
</protein>
<evidence type="ECO:0000313" key="3">
    <source>
        <dbReference type="Proteomes" id="UP001163105"/>
    </source>
</evidence>
<proteinExistence type="predicted"/>
<dbReference type="AlphaFoldDB" id="A0AB34FBU9"/>
<comment type="caution">
    <text evidence="2">The sequence shown here is derived from an EMBL/GenBank/DDBJ whole genome shotgun (WGS) entry which is preliminary data.</text>
</comment>
<feature type="coiled-coil region" evidence="1">
    <location>
        <begin position="1"/>
        <end position="35"/>
    </location>
</feature>
<reference evidence="2" key="1">
    <citation type="submission" date="2023-01" db="EMBL/GenBank/DDBJ databases">
        <title>The growth and conidiation of Purpureocillium lavendulum are regulated by nitrogen source and histone H3K14 acetylation.</title>
        <authorList>
            <person name="Tang P."/>
            <person name="Han J."/>
            <person name="Zhang C."/>
            <person name="Tang P."/>
            <person name="Qi F."/>
            <person name="Zhang K."/>
            <person name="Liang L."/>
        </authorList>
    </citation>
    <scope>NUCLEOTIDE SEQUENCE</scope>
    <source>
        <strain evidence="2">YMF1.00683</strain>
    </source>
</reference>
<keyword evidence="1" id="KW-0175">Coiled coil</keyword>
<keyword evidence="3" id="KW-1185">Reference proteome</keyword>
<sequence length="71" mass="8514">MHQLEGYIEEHLQRIRELEQLLTESQEQLDGERFRREILEADLYQHKEALIEKSHALTEATEYGVFSTQQK</sequence>
<evidence type="ECO:0000256" key="1">
    <source>
        <dbReference type="SAM" id="Coils"/>
    </source>
</evidence>
<name>A0AB34FBU9_9HYPO</name>
<gene>
    <name evidence="2" type="ORF">O9K51_11395</name>
</gene>